<dbReference type="PANTHER" id="PTHR48207">
    <property type="entry name" value="SUCCINATE--HYDROXYMETHYLGLUTARATE COA-TRANSFERASE"/>
    <property type="match status" value="1"/>
</dbReference>
<dbReference type="SUPFAM" id="SSF89796">
    <property type="entry name" value="CoA-transferase family III (CaiB/BaiF)"/>
    <property type="match status" value="1"/>
</dbReference>
<dbReference type="EMBL" id="UINC01001311">
    <property type="protein sequence ID" value="SUZ77298.1"/>
    <property type="molecule type" value="Genomic_DNA"/>
</dbReference>
<dbReference type="AlphaFoldDB" id="A0A381QEA0"/>
<organism evidence="2">
    <name type="scientific">marine metagenome</name>
    <dbReference type="NCBI Taxonomy" id="408172"/>
    <lineage>
        <taxon>unclassified sequences</taxon>
        <taxon>metagenomes</taxon>
        <taxon>ecological metagenomes</taxon>
    </lineage>
</organism>
<gene>
    <name evidence="2" type="ORF">METZ01_LOCUS30152</name>
</gene>
<dbReference type="GO" id="GO:0008410">
    <property type="term" value="F:CoA-transferase activity"/>
    <property type="evidence" value="ECO:0007669"/>
    <property type="project" value="TreeGrafter"/>
</dbReference>
<dbReference type="Pfam" id="PF02515">
    <property type="entry name" value="CoA_transf_3"/>
    <property type="match status" value="1"/>
</dbReference>
<keyword evidence="1" id="KW-0808">Transferase</keyword>
<dbReference type="Gene3D" id="3.30.1540.10">
    <property type="entry name" value="formyl-coa transferase, domain 3"/>
    <property type="match status" value="1"/>
</dbReference>
<dbReference type="InterPro" id="IPR003673">
    <property type="entry name" value="CoA-Trfase_fam_III"/>
</dbReference>
<dbReference type="InterPro" id="IPR023606">
    <property type="entry name" value="CoA-Trfase_III_dom_1_sf"/>
</dbReference>
<sequence length="415" mass="45313">MVEVEKSMAPLSDIRVLGVTVYLAGPFTMMNLARLGAECIKVEMPGTGDPSRGNGPFASPDGYVETQESEKHLSTRFLKRAQGLKSVTLNLKHSKGREMFMDMAKKSDVVVENLSPGAMKRLGLGYQDVSSVNPGIIYASISGYGQSGPHSHRKAHDPQIQGMSGLMDINGSEDGPPTRVGFYIGDLVTPLFACYSILAALREKDRTGTGQYLDVSMMDSLTSLMFMENLEEAIMYGEPLRQGNNSRGGPMGLYHTKDGDITLTVASDDQWGRLAIALDAPNLTEDPRFATFIERNRNVTEARGEVQDILICLTQDEAIELLEKNKVPCGLVRTVPEVIDDPHFWERGTLQPMRSSAFDDPVPGIASGFPVNFSGGRLPQPQGAPLLGGHNGEVYRDVLELSNDDLIEYQEEGIV</sequence>
<reference evidence="2" key="1">
    <citation type="submission" date="2018-05" db="EMBL/GenBank/DDBJ databases">
        <authorList>
            <person name="Lanie J.A."/>
            <person name="Ng W.-L."/>
            <person name="Kazmierczak K.M."/>
            <person name="Andrzejewski T.M."/>
            <person name="Davidsen T.M."/>
            <person name="Wayne K.J."/>
            <person name="Tettelin H."/>
            <person name="Glass J.I."/>
            <person name="Rusch D."/>
            <person name="Podicherti R."/>
            <person name="Tsui H.-C.T."/>
            <person name="Winkler M.E."/>
        </authorList>
    </citation>
    <scope>NUCLEOTIDE SEQUENCE</scope>
</reference>
<dbReference type="PANTHER" id="PTHR48207:SF3">
    <property type="entry name" value="SUCCINATE--HYDROXYMETHYLGLUTARATE COA-TRANSFERASE"/>
    <property type="match status" value="1"/>
</dbReference>
<protein>
    <recommendedName>
        <fullName evidence="3">CoA transferase</fullName>
    </recommendedName>
</protein>
<evidence type="ECO:0008006" key="3">
    <source>
        <dbReference type="Google" id="ProtNLM"/>
    </source>
</evidence>
<dbReference type="InterPro" id="IPR050483">
    <property type="entry name" value="CoA-transferase_III_domain"/>
</dbReference>
<dbReference type="InterPro" id="IPR044855">
    <property type="entry name" value="CoA-Trfase_III_dom3_sf"/>
</dbReference>
<dbReference type="Gene3D" id="3.40.50.10540">
    <property type="entry name" value="Crotonobetainyl-coa:carnitine coa-transferase, domain 1"/>
    <property type="match status" value="1"/>
</dbReference>
<evidence type="ECO:0000313" key="2">
    <source>
        <dbReference type="EMBL" id="SUZ77298.1"/>
    </source>
</evidence>
<accession>A0A381QEA0</accession>
<name>A0A381QEA0_9ZZZZ</name>
<evidence type="ECO:0000256" key="1">
    <source>
        <dbReference type="ARBA" id="ARBA00022679"/>
    </source>
</evidence>
<proteinExistence type="predicted"/>